<dbReference type="NCBIfam" id="TIGR00051">
    <property type="entry name" value="YbgC/FadM family acyl-CoA thioesterase"/>
    <property type="match status" value="1"/>
</dbReference>
<dbReference type="GO" id="GO:0047617">
    <property type="term" value="F:fatty acyl-CoA hydrolase activity"/>
    <property type="evidence" value="ECO:0007669"/>
    <property type="project" value="TreeGrafter"/>
</dbReference>
<evidence type="ECO:0000256" key="2">
    <source>
        <dbReference type="ARBA" id="ARBA00022801"/>
    </source>
</evidence>
<dbReference type="InterPro" id="IPR006683">
    <property type="entry name" value="Thioestr_dom"/>
</dbReference>
<dbReference type="CDD" id="cd00586">
    <property type="entry name" value="4HBT"/>
    <property type="match status" value="1"/>
</dbReference>
<protein>
    <submittedName>
        <fullName evidence="4">Thioesterase</fullName>
    </submittedName>
</protein>
<dbReference type="Gene3D" id="3.10.129.10">
    <property type="entry name" value="Hotdog Thioesterase"/>
    <property type="match status" value="1"/>
</dbReference>
<dbReference type="InterPro" id="IPR029069">
    <property type="entry name" value="HotDog_dom_sf"/>
</dbReference>
<sequence>MTTASNKVLPFIYVHRVCYSDTDAAGFVYHGRYLEIFERSRAEWLAQYDLSPTKLINEHNIVMPVRELTMNFYKPGRLDDILYIDQTIENRGRTQVSVKQQAQRKLPDSEEMQVIASATLHIVCVDTITLKPKAWPDWFFPNT</sequence>
<dbReference type="PANTHER" id="PTHR31793">
    <property type="entry name" value="4-HYDROXYBENZOYL-COA THIOESTERASE FAMILY MEMBER"/>
    <property type="match status" value="1"/>
</dbReference>
<accession>A0A191UE09</accession>
<dbReference type="RefSeq" id="WP_068948248.1">
    <property type="nucleotide sequence ID" value="NZ_CP015922.1"/>
</dbReference>
<keyword evidence="5" id="KW-1185">Reference proteome</keyword>
<evidence type="ECO:0000256" key="1">
    <source>
        <dbReference type="ARBA" id="ARBA00005953"/>
    </source>
</evidence>
<dbReference type="InterPro" id="IPR050563">
    <property type="entry name" value="4-hydroxybenzoyl-CoA_TE"/>
</dbReference>
<dbReference type="Pfam" id="PF03061">
    <property type="entry name" value="4HBT"/>
    <property type="match status" value="1"/>
</dbReference>
<dbReference type="KEGG" id="pwu:A8O14_03480"/>
<keyword evidence="2" id="KW-0378">Hydrolase</keyword>
<feature type="domain" description="Thioesterase" evidence="3">
    <location>
        <begin position="26"/>
        <end position="102"/>
    </location>
</feature>
<dbReference type="OrthoDB" id="9808429at2"/>
<dbReference type="Proteomes" id="UP000078463">
    <property type="component" value="Chromosome"/>
</dbReference>
<evidence type="ECO:0000313" key="4">
    <source>
        <dbReference type="EMBL" id="ANI99244.1"/>
    </source>
</evidence>
<reference evidence="5" key="1">
    <citation type="submission" date="2016-05" db="EMBL/GenBank/DDBJ databases">
        <title>Polynucleobacter sp. QLW-P1FAT50C-4 genome.</title>
        <authorList>
            <person name="Hahn M.W."/>
        </authorList>
    </citation>
    <scope>NUCLEOTIDE SEQUENCE [LARGE SCALE GENOMIC DNA]</scope>
    <source>
        <strain evidence="5">QLW-P1FAT50C-4</strain>
    </source>
</reference>
<dbReference type="PIRSF" id="PIRSF003230">
    <property type="entry name" value="YbgC"/>
    <property type="match status" value="1"/>
</dbReference>
<dbReference type="SUPFAM" id="SSF54637">
    <property type="entry name" value="Thioesterase/thiol ester dehydrase-isomerase"/>
    <property type="match status" value="1"/>
</dbReference>
<evidence type="ECO:0000313" key="5">
    <source>
        <dbReference type="Proteomes" id="UP000078463"/>
    </source>
</evidence>
<name>A0A191UE09_9BURK</name>
<evidence type="ECO:0000259" key="3">
    <source>
        <dbReference type="Pfam" id="PF03061"/>
    </source>
</evidence>
<dbReference type="PANTHER" id="PTHR31793:SF37">
    <property type="entry name" value="ACYL-COA THIOESTER HYDROLASE YBGC"/>
    <property type="match status" value="1"/>
</dbReference>
<dbReference type="EMBL" id="CP015922">
    <property type="protein sequence ID" value="ANI99244.1"/>
    <property type="molecule type" value="Genomic_DNA"/>
</dbReference>
<proteinExistence type="inferred from homology"/>
<dbReference type="STRING" id="1743168.A8O14_03480"/>
<organism evidence="4 5">
    <name type="scientific">Polynucleobacter wuianus</name>
    <dbReference type="NCBI Taxonomy" id="1743168"/>
    <lineage>
        <taxon>Bacteria</taxon>
        <taxon>Pseudomonadati</taxon>
        <taxon>Pseudomonadota</taxon>
        <taxon>Betaproteobacteria</taxon>
        <taxon>Burkholderiales</taxon>
        <taxon>Burkholderiaceae</taxon>
        <taxon>Polynucleobacter</taxon>
    </lineage>
</organism>
<comment type="similarity">
    <text evidence="1">Belongs to the 4-hydroxybenzoyl-CoA thioesterase family.</text>
</comment>
<gene>
    <name evidence="4" type="ORF">A8O14_03480</name>
</gene>
<dbReference type="AlphaFoldDB" id="A0A191UE09"/>
<dbReference type="InterPro" id="IPR006684">
    <property type="entry name" value="YbgC/YbaW"/>
</dbReference>